<dbReference type="PANTHER" id="PTHR13814">
    <property type="entry name" value="FETUIN"/>
    <property type="match status" value="1"/>
</dbReference>
<organism evidence="7 8">
    <name type="scientific">Muraenolepis orangiensis</name>
    <name type="common">Patagonian moray cod</name>
    <dbReference type="NCBI Taxonomy" id="630683"/>
    <lineage>
        <taxon>Eukaryota</taxon>
        <taxon>Metazoa</taxon>
        <taxon>Chordata</taxon>
        <taxon>Craniata</taxon>
        <taxon>Vertebrata</taxon>
        <taxon>Euteleostomi</taxon>
        <taxon>Actinopterygii</taxon>
        <taxon>Neopterygii</taxon>
        <taxon>Teleostei</taxon>
        <taxon>Neoteleostei</taxon>
        <taxon>Acanthomorphata</taxon>
        <taxon>Zeiogadaria</taxon>
        <taxon>Gadariae</taxon>
        <taxon>Gadiformes</taxon>
        <taxon>Muraenolepidoidei</taxon>
        <taxon>Muraenolepididae</taxon>
        <taxon>Muraenolepis</taxon>
    </lineage>
</organism>
<protein>
    <recommendedName>
        <fullName evidence="6">Cystatin fetuin-B-type domain-containing protein</fullName>
    </recommendedName>
</protein>
<dbReference type="GO" id="GO:0005576">
    <property type="term" value="C:extracellular region"/>
    <property type="evidence" value="ECO:0007669"/>
    <property type="project" value="TreeGrafter"/>
</dbReference>
<evidence type="ECO:0000256" key="2">
    <source>
        <dbReference type="ARBA" id="ARBA00023157"/>
    </source>
</evidence>
<feature type="domain" description="Cystatin fetuin-B-type" evidence="6">
    <location>
        <begin position="147"/>
        <end position="255"/>
    </location>
</feature>
<feature type="region of interest" description="Disordered" evidence="4">
    <location>
        <begin position="375"/>
        <end position="399"/>
    </location>
</feature>
<evidence type="ECO:0000313" key="7">
    <source>
        <dbReference type="EMBL" id="KAJ3600059.1"/>
    </source>
</evidence>
<feature type="signal peptide" evidence="5">
    <location>
        <begin position="1"/>
        <end position="15"/>
    </location>
</feature>
<dbReference type="PROSITE" id="PS51530">
    <property type="entry name" value="CYSTATIN_FETUIN_B"/>
    <property type="match status" value="1"/>
</dbReference>
<dbReference type="PANTHER" id="PTHR13814:SF10">
    <property type="entry name" value="FETUIN-B"/>
    <property type="match status" value="1"/>
</dbReference>
<dbReference type="Proteomes" id="UP001148018">
    <property type="component" value="Unassembled WGS sequence"/>
</dbReference>
<sequence>MKFLYLLSLVCVALAAPVDETVEEKEGMKTGSCADAFSLSAAALVVGEINKDRQEGYIMALHRLANVNEMSHGETGVVFYLTVDVVETDCHVLSKKNWRSCTPRGMDNGPMYGQCKATIYINKPQRVVRLYKYRCMVRPVSSESVVATCPDCPTQISLTSDNVLKATSLSLDKFNKESGLSHRFNLGNITRAVSQGGIMEFYSVEYTIQESTCTKDQTATDKCPLMDCEFAHKGFCKGSFSVSPTGEEDVQVDCTLYEPESAEAQKRLHLLGGEMDHSHTDKATAAHDHTHSHDHAEDHTKDGHAHGDGHTHGDGHAHGDGHVHGAAHDHVHAHHAKAHEHAGDGPNQHHQYAHADVAHTHDHDHDLALDHDHKHSHLHEHEHHHHHHEPAAAKPHRHPEGTVVLLPPMGQPTTLPVFPEEGRVTLNLVQDPAIPGLREPTIQPFPSAVAADCPAALSPDAPTTLVTEAFAADPLFKVTA</sequence>
<keyword evidence="8" id="KW-1185">Reference proteome</keyword>
<dbReference type="SMART" id="SM00043">
    <property type="entry name" value="CY"/>
    <property type="match status" value="2"/>
</dbReference>
<gene>
    <name evidence="7" type="ORF">NHX12_034011</name>
</gene>
<feature type="region of interest" description="Disordered" evidence="4">
    <location>
        <begin position="279"/>
        <end position="350"/>
    </location>
</feature>
<feature type="chain" id="PRO_5040419013" description="Cystatin fetuin-B-type domain-containing protein" evidence="5">
    <location>
        <begin position="16"/>
        <end position="480"/>
    </location>
</feature>
<dbReference type="Pfam" id="PF00031">
    <property type="entry name" value="Cystatin"/>
    <property type="match status" value="1"/>
</dbReference>
<keyword evidence="1 5" id="KW-0732">Signal</keyword>
<comment type="caution">
    <text evidence="7">The sequence shown here is derived from an EMBL/GenBank/DDBJ whole genome shotgun (WGS) entry which is preliminary data.</text>
</comment>
<evidence type="ECO:0000256" key="5">
    <source>
        <dbReference type="SAM" id="SignalP"/>
    </source>
</evidence>
<name>A0A9Q0E4U3_9TELE</name>
<dbReference type="AlphaFoldDB" id="A0A9Q0E4U3"/>
<dbReference type="CDD" id="cd00042">
    <property type="entry name" value="CY"/>
    <property type="match status" value="1"/>
</dbReference>
<proteinExistence type="predicted"/>
<dbReference type="EMBL" id="JANIIK010000048">
    <property type="protein sequence ID" value="KAJ3600059.1"/>
    <property type="molecule type" value="Genomic_DNA"/>
</dbReference>
<keyword evidence="3" id="KW-0325">Glycoprotein</keyword>
<evidence type="ECO:0000256" key="1">
    <source>
        <dbReference type="ARBA" id="ARBA00022729"/>
    </source>
</evidence>
<dbReference type="Gene3D" id="3.10.450.10">
    <property type="match status" value="2"/>
</dbReference>
<accession>A0A9Q0E4U3</accession>
<dbReference type="GO" id="GO:0004869">
    <property type="term" value="F:cysteine-type endopeptidase inhibitor activity"/>
    <property type="evidence" value="ECO:0007669"/>
    <property type="project" value="InterPro"/>
</dbReference>
<dbReference type="SUPFAM" id="SSF54403">
    <property type="entry name" value="Cystatin/monellin"/>
    <property type="match status" value="2"/>
</dbReference>
<keyword evidence="2" id="KW-1015">Disulfide bond</keyword>
<dbReference type="InterPro" id="IPR025764">
    <property type="entry name" value="Cystatin_Fetuin_B"/>
</dbReference>
<evidence type="ECO:0000259" key="6">
    <source>
        <dbReference type="PROSITE" id="PS51530"/>
    </source>
</evidence>
<evidence type="ECO:0000256" key="4">
    <source>
        <dbReference type="SAM" id="MobiDB-lite"/>
    </source>
</evidence>
<evidence type="ECO:0000256" key="3">
    <source>
        <dbReference type="ARBA" id="ARBA00023180"/>
    </source>
</evidence>
<dbReference type="OrthoDB" id="9941887at2759"/>
<reference evidence="7" key="1">
    <citation type="submission" date="2022-07" db="EMBL/GenBank/DDBJ databases">
        <title>Chromosome-level genome of Muraenolepis orangiensis.</title>
        <authorList>
            <person name="Kim J."/>
        </authorList>
    </citation>
    <scope>NUCLEOTIDE SEQUENCE</scope>
    <source>
        <strain evidence="7">KU_S4_2022</strain>
        <tissue evidence="7">Muscle</tissue>
    </source>
</reference>
<feature type="compositionally biased region" description="Basic and acidic residues" evidence="4">
    <location>
        <begin position="279"/>
        <end position="330"/>
    </location>
</feature>
<dbReference type="InterPro" id="IPR050735">
    <property type="entry name" value="Kininogen_Fetuin_HRG"/>
</dbReference>
<feature type="compositionally biased region" description="Basic residues" evidence="4">
    <location>
        <begin position="375"/>
        <end position="388"/>
    </location>
</feature>
<dbReference type="InterPro" id="IPR000010">
    <property type="entry name" value="Cystatin_dom"/>
</dbReference>
<evidence type="ECO:0000313" key="8">
    <source>
        <dbReference type="Proteomes" id="UP001148018"/>
    </source>
</evidence>
<dbReference type="InterPro" id="IPR046350">
    <property type="entry name" value="Cystatin_sf"/>
</dbReference>